<reference evidence="2 3" key="1">
    <citation type="submission" date="2023-02" db="EMBL/GenBank/DDBJ databases">
        <title>Genome sequencing required for Actinomycetospora new species description.</title>
        <authorList>
            <person name="Saimee Y."/>
            <person name="Duangmal K."/>
        </authorList>
    </citation>
    <scope>NUCLEOTIDE SEQUENCE [LARGE SCALE GENOMIC DNA]</scope>
    <source>
        <strain evidence="2 3">DW7H6</strain>
    </source>
</reference>
<evidence type="ECO:0000259" key="1">
    <source>
        <dbReference type="SMART" id="SM00829"/>
    </source>
</evidence>
<dbReference type="PANTHER" id="PTHR44013">
    <property type="entry name" value="ZINC-TYPE ALCOHOL DEHYDROGENASE-LIKE PROTEIN C16A3.02C"/>
    <property type="match status" value="1"/>
</dbReference>
<name>A0ABT5T2K8_9PSEU</name>
<dbReference type="Pfam" id="PF13602">
    <property type="entry name" value="ADH_zinc_N_2"/>
    <property type="match status" value="1"/>
</dbReference>
<dbReference type="InterPro" id="IPR052733">
    <property type="entry name" value="Chloroplast_QOR"/>
</dbReference>
<protein>
    <submittedName>
        <fullName evidence="2">NADP-dependent oxidoreductase</fullName>
    </submittedName>
</protein>
<dbReference type="Proteomes" id="UP001300763">
    <property type="component" value="Unassembled WGS sequence"/>
</dbReference>
<feature type="domain" description="Enoyl reductase (ER)" evidence="1">
    <location>
        <begin position="10"/>
        <end position="316"/>
    </location>
</feature>
<evidence type="ECO:0000313" key="3">
    <source>
        <dbReference type="Proteomes" id="UP001300763"/>
    </source>
</evidence>
<dbReference type="CDD" id="cd05289">
    <property type="entry name" value="MDR_like_2"/>
    <property type="match status" value="1"/>
</dbReference>
<dbReference type="InterPro" id="IPR013154">
    <property type="entry name" value="ADH-like_N"/>
</dbReference>
<dbReference type="SUPFAM" id="SSF50129">
    <property type="entry name" value="GroES-like"/>
    <property type="match status" value="1"/>
</dbReference>
<accession>A0ABT5T2K8</accession>
<dbReference type="SUPFAM" id="SSF51735">
    <property type="entry name" value="NAD(P)-binding Rossmann-fold domains"/>
    <property type="match status" value="1"/>
</dbReference>
<proteinExistence type="predicted"/>
<dbReference type="InterPro" id="IPR020843">
    <property type="entry name" value="ER"/>
</dbReference>
<dbReference type="PANTHER" id="PTHR44013:SF1">
    <property type="entry name" value="ZINC-TYPE ALCOHOL DEHYDROGENASE-LIKE PROTEIN C16A3.02C"/>
    <property type="match status" value="1"/>
</dbReference>
<evidence type="ECO:0000313" key="2">
    <source>
        <dbReference type="EMBL" id="MDD7969359.1"/>
    </source>
</evidence>
<sequence length="326" mass="33908">MRVGSFAGFGPPSVMRVEHRRAPEDPRRDEVLIEVEASSINGTDLGLRRGDLPPATWGRMPFVPGFDVAGRVLSVGPTVTAFSPGDRVAALLPHRGGGLAEQVVVEQHRAARVPDEVSGTDAAAVTLAGLTALQALHHVGSLRARRGPGGEPPRVLVSGAAGGIGSFAVQLAGLEGAEVTGTAGAAKLEWVRGLGAHRVLDRRAPGLAERLAEAGPFALVLDAAGRSRARGLTPLLAPGGIVVSVRPLHPDVLRSLRPRRDFATVRTAPRSADLAHLLRLIATGRLRAPVEHVVALDDVAHAHHLAETEGRGKVVVDLTAAAPPGR</sequence>
<dbReference type="Pfam" id="PF08240">
    <property type="entry name" value="ADH_N"/>
    <property type="match status" value="1"/>
</dbReference>
<comment type="caution">
    <text evidence="2">The sequence shown here is derived from an EMBL/GenBank/DDBJ whole genome shotgun (WGS) entry which is preliminary data.</text>
</comment>
<dbReference type="SMART" id="SM00829">
    <property type="entry name" value="PKS_ER"/>
    <property type="match status" value="1"/>
</dbReference>
<organism evidence="2 3">
    <name type="scientific">Actinomycetospora lemnae</name>
    <dbReference type="NCBI Taxonomy" id="3019891"/>
    <lineage>
        <taxon>Bacteria</taxon>
        <taxon>Bacillati</taxon>
        <taxon>Actinomycetota</taxon>
        <taxon>Actinomycetes</taxon>
        <taxon>Pseudonocardiales</taxon>
        <taxon>Pseudonocardiaceae</taxon>
        <taxon>Actinomycetospora</taxon>
    </lineage>
</organism>
<dbReference type="RefSeq" id="WP_274203887.1">
    <property type="nucleotide sequence ID" value="NZ_JAQZAO010000022.1"/>
</dbReference>
<gene>
    <name evidence="2" type="ORF">PGB27_28780</name>
</gene>
<dbReference type="EMBL" id="JAQZAO010000022">
    <property type="protein sequence ID" value="MDD7969359.1"/>
    <property type="molecule type" value="Genomic_DNA"/>
</dbReference>
<dbReference type="Gene3D" id="3.40.50.720">
    <property type="entry name" value="NAD(P)-binding Rossmann-like Domain"/>
    <property type="match status" value="1"/>
</dbReference>
<dbReference type="Gene3D" id="3.90.180.10">
    <property type="entry name" value="Medium-chain alcohol dehydrogenases, catalytic domain"/>
    <property type="match status" value="1"/>
</dbReference>
<keyword evidence="3" id="KW-1185">Reference proteome</keyword>
<dbReference type="InterPro" id="IPR036291">
    <property type="entry name" value="NAD(P)-bd_dom_sf"/>
</dbReference>
<dbReference type="InterPro" id="IPR011032">
    <property type="entry name" value="GroES-like_sf"/>
</dbReference>